<accession>A0A645GL47</accession>
<protein>
    <submittedName>
        <fullName evidence="4">Type-2 restriction enzyme Sau3AI</fullName>
        <ecNumber evidence="4">3.1.21.4</ecNumber>
    </submittedName>
</protein>
<name>A0A645GL47_9ZZZZ</name>
<reference evidence="4" key="1">
    <citation type="submission" date="2019-08" db="EMBL/GenBank/DDBJ databases">
        <authorList>
            <person name="Kucharzyk K."/>
            <person name="Murdoch R.W."/>
            <person name="Higgins S."/>
            <person name="Loffler F."/>
        </authorList>
    </citation>
    <scope>NUCLEOTIDE SEQUENCE</scope>
</reference>
<sequence>MMFYEHKTDLPKELWSIFDVILYKFPEEDLLIIQRDWSVISNKVKSGLAHELSEGDTLYLGACTKGITAEKSMVKQPFSDILAKQRAYSFKNSYMSYVLNNYVFGSQPTEKVIKDITVLQTQSFEDYIKNLFLPYIGKS</sequence>
<dbReference type="EMBL" id="VSSQ01077632">
    <property type="protein sequence ID" value="MPN27648.1"/>
    <property type="molecule type" value="Genomic_DNA"/>
</dbReference>
<dbReference type="InterPro" id="IPR011335">
    <property type="entry name" value="Restrct_endonuc-II-like"/>
</dbReference>
<dbReference type="GO" id="GO:0009036">
    <property type="term" value="F:type II site-specific deoxyribonuclease activity"/>
    <property type="evidence" value="ECO:0007669"/>
    <property type="project" value="UniProtKB-EC"/>
</dbReference>
<dbReference type="AlphaFoldDB" id="A0A645GL47"/>
<dbReference type="EC" id="3.1.21.4" evidence="4"/>
<evidence type="ECO:0000256" key="3">
    <source>
        <dbReference type="ARBA" id="ARBA00022801"/>
    </source>
</evidence>
<gene>
    <name evidence="4" type="primary">sau3AIR_3</name>
    <name evidence="4" type="ORF">SDC9_175082</name>
</gene>
<evidence type="ECO:0000256" key="1">
    <source>
        <dbReference type="ARBA" id="ARBA00022722"/>
    </source>
</evidence>
<dbReference type="InterPro" id="IPR037057">
    <property type="entry name" value="DNA_rep_MutH/T2_RE_sf"/>
</dbReference>
<keyword evidence="3 4" id="KW-0378">Hydrolase</keyword>
<keyword evidence="1" id="KW-0540">Nuclease</keyword>
<evidence type="ECO:0000256" key="2">
    <source>
        <dbReference type="ARBA" id="ARBA00022759"/>
    </source>
</evidence>
<comment type="caution">
    <text evidence="4">The sequence shown here is derived from an EMBL/GenBank/DDBJ whole genome shotgun (WGS) entry which is preliminary data.</text>
</comment>
<organism evidence="4">
    <name type="scientific">bioreactor metagenome</name>
    <dbReference type="NCBI Taxonomy" id="1076179"/>
    <lineage>
        <taxon>unclassified sequences</taxon>
        <taxon>metagenomes</taxon>
        <taxon>ecological metagenomes</taxon>
    </lineage>
</organism>
<proteinExistence type="predicted"/>
<dbReference type="SUPFAM" id="SSF52980">
    <property type="entry name" value="Restriction endonuclease-like"/>
    <property type="match status" value="1"/>
</dbReference>
<dbReference type="Gene3D" id="3.40.600.10">
    <property type="entry name" value="DNA mismatch repair MutH/Restriction endonuclease, type II"/>
    <property type="match status" value="1"/>
</dbReference>
<evidence type="ECO:0000313" key="4">
    <source>
        <dbReference type="EMBL" id="MPN27648.1"/>
    </source>
</evidence>
<dbReference type="GO" id="GO:0003677">
    <property type="term" value="F:DNA binding"/>
    <property type="evidence" value="ECO:0007669"/>
    <property type="project" value="InterPro"/>
</dbReference>
<keyword evidence="2" id="KW-0255">Endonuclease</keyword>